<comment type="similarity">
    <text evidence="1">Belongs to the ADP-ribosylglycohydrolase family.</text>
</comment>
<evidence type="ECO:0000313" key="4">
    <source>
        <dbReference type="EMBL" id="CDZ90455.1"/>
    </source>
</evidence>
<dbReference type="PANTHER" id="PTHR16222:SF24">
    <property type="entry name" value="ADP-RIBOSYLHYDROLASE ARH3"/>
    <property type="match status" value="1"/>
</dbReference>
<keyword evidence="2 4" id="KW-0378">Hydrolase</keyword>
<dbReference type="Proteomes" id="UP000042997">
    <property type="component" value="Unassembled WGS sequence"/>
</dbReference>
<accession>A0A098BQF5</accession>
<feature type="binding site" evidence="3">
    <location>
        <position position="55"/>
    </location>
    <ligand>
        <name>Mg(2+)</name>
        <dbReference type="ChEBI" id="CHEBI:18420"/>
        <label>1</label>
    </ligand>
</feature>
<sequence>MALTTRQCDRAVGVLVATAAGDALGAGYEFTHPAADAEIGMVGGGVFGWEPGEWTDDTAMTVAVAEVAATGVDLGSAAGLDAVAAQFVRWFDSDPKDIGNQTRAVLSHRPAGGAAMQARARALPGRKGGNGALMRTAPVALSCLGAGGTDVALVAAGEVARLTHDDPRVVQACRLWTYAIRHAVLHGTFDGVRGYLQVCPADVAEYWGPLLDRAERGSPDDFANNGWTVHALQTAWWAISTTDDSDAGHLQRALEAAVRAGGDTDTTAAIAGGLLGARWGASAVPDRWRRILHGWPGYTAHDLTRLATAAARKGYGRPVAVPARPTTFQEQS</sequence>
<proteinExistence type="inferred from homology"/>
<dbReference type="SUPFAM" id="SSF101478">
    <property type="entry name" value="ADP-ribosylglycohydrolase"/>
    <property type="match status" value="1"/>
</dbReference>
<dbReference type="GO" id="GO:0046872">
    <property type="term" value="F:metal ion binding"/>
    <property type="evidence" value="ECO:0007669"/>
    <property type="project" value="UniProtKB-KW"/>
</dbReference>
<gene>
    <name evidence="4" type="ORF">RHRU231_710133</name>
</gene>
<feature type="binding site" evidence="3">
    <location>
        <position position="57"/>
    </location>
    <ligand>
        <name>Mg(2+)</name>
        <dbReference type="ChEBI" id="CHEBI:18420"/>
        <label>1</label>
    </ligand>
</feature>
<evidence type="ECO:0000313" key="5">
    <source>
        <dbReference type="Proteomes" id="UP000042997"/>
    </source>
</evidence>
<evidence type="ECO:0000256" key="3">
    <source>
        <dbReference type="PIRSR" id="PIRSR605502-1"/>
    </source>
</evidence>
<dbReference type="PANTHER" id="PTHR16222">
    <property type="entry name" value="ADP-RIBOSYLGLYCOHYDROLASE"/>
    <property type="match status" value="1"/>
</dbReference>
<evidence type="ECO:0000256" key="2">
    <source>
        <dbReference type="ARBA" id="ARBA00022801"/>
    </source>
</evidence>
<dbReference type="InterPro" id="IPR050792">
    <property type="entry name" value="ADP-ribosylglycohydrolase"/>
</dbReference>
<protein>
    <submittedName>
        <fullName evidence="4">Putative hydrolase</fullName>
    </submittedName>
</protein>
<dbReference type="EMBL" id="CCSD01000085">
    <property type="protein sequence ID" value="CDZ90455.1"/>
    <property type="molecule type" value="Genomic_DNA"/>
</dbReference>
<evidence type="ECO:0000256" key="1">
    <source>
        <dbReference type="ARBA" id="ARBA00010702"/>
    </source>
</evidence>
<dbReference type="InterPro" id="IPR005502">
    <property type="entry name" value="Ribosyl_crysJ1"/>
</dbReference>
<comment type="cofactor">
    <cofactor evidence="3">
        <name>Mg(2+)</name>
        <dbReference type="ChEBI" id="CHEBI:18420"/>
    </cofactor>
    <text evidence="3">Binds 2 magnesium ions per subunit.</text>
</comment>
<dbReference type="eggNOG" id="COG1397">
    <property type="taxonomic scope" value="Bacteria"/>
</dbReference>
<dbReference type="Gene3D" id="1.10.4080.10">
    <property type="entry name" value="ADP-ribosylation/Crystallin J1"/>
    <property type="match status" value="1"/>
</dbReference>
<dbReference type="AlphaFoldDB" id="A0A098BQF5"/>
<dbReference type="RefSeq" id="WP_040273628.1">
    <property type="nucleotide sequence ID" value="NZ_CP145319.1"/>
</dbReference>
<feature type="binding site" evidence="3">
    <location>
        <position position="56"/>
    </location>
    <ligand>
        <name>Mg(2+)</name>
        <dbReference type="ChEBI" id="CHEBI:18420"/>
        <label>1</label>
    </ligand>
</feature>
<dbReference type="Pfam" id="PF03747">
    <property type="entry name" value="ADP_ribosyl_GH"/>
    <property type="match status" value="1"/>
</dbReference>
<dbReference type="InterPro" id="IPR036705">
    <property type="entry name" value="Ribosyl_crysJ1_sf"/>
</dbReference>
<keyword evidence="3" id="KW-0479">Metal-binding</keyword>
<feature type="binding site" evidence="3">
    <location>
        <position position="266"/>
    </location>
    <ligand>
        <name>Mg(2+)</name>
        <dbReference type="ChEBI" id="CHEBI:18420"/>
        <label>1</label>
    </ligand>
</feature>
<dbReference type="GO" id="GO:0016787">
    <property type="term" value="F:hydrolase activity"/>
    <property type="evidence" value="ECO:0007669"/>
    <property type="project" value="UniProtKB-KW"/>
</dbReference>
<reference evidence="4 5" key="1">
    <citation type="journal article" date="2014" name="Genome Announc.">
        <title>Draft Genome Sequence of Propane- and Butane-Oxidizing Actinobacterium Rhodococcus ruber IEGM 231.</title>
        <authorList>
            <person name="Ivshina I.B."/>
            <person name="Kuyukina M.S."/>
            <person name="Krivoruchko A.V."/>
            <person name="Barbe V."/>
            <person name="Fischer C."/>
        </authorList>
    </citation>
    <scope>NUCLEOTIDE SEQUENCE [LARGE SCALE GENOMIC DNA]</scope>
</reference>
<organism evidence="4 5">
    <name type="scientific">Rhodococcus ruber</name>
    <dbReference type="NCBI Taxonomy" id="1830"/>
    <lineage>
        <taxon>Bacteria</taxon>
        <taxon>Bacillati</taxon>
        <taxon>Actinomycetota</taxon>
        <taxon>Actinomycetes</taxon>
        <taxon>Mycobacteriales</taxon>
        <taxon>Nocardiaceae</taxon>
        <taxon>Rhodococcus</taxon>
    </lineage>
</organism>
<name>A0A098BQF5_9NOCA</name>
<feature type="binding site" evidence="3">
    <location>
        <position position="265"/>
    </location>
    <ligand>
        <name>Mg(2+)</name>
        <dbReference type="ChEBI" id="CHEBI:18420"/>
        <label>1</label>
    </ligand>
</feature>
<keyword evidence="3" id="KW-0460">Magnesium</keyword>
<feature type="binding site" evidence="3">
    <location>
        <position position="263"/>
    </location>
    <ligand>
        <name>Mg(2+)</name>
        <dbReference type="ChEBI" id="CHEBI:18420"/>
        <label>1</label>
    </ligand>
</feature>